<evidence type="ECO:0000256" key="1">
    <source>
        <dbReference type="ARBA" id="ARBA00004613"/>
    </source>
</evidence>
<dbReference type="PANTHER" id="PTHR11419:SF0">
    <property type="entry name" value="INTERFERON GAMMA"/>
    <property type="match status" value="1"/>
</dbReference>
<comment type="subcellular location">
    <subcellularLocation>
        <location evidence="1">Secreted</location>
    </subcellularLocation>
</comment>
<dbReference type="GO" id="GO:0006955">
    <property type="term" value="P:immune response"/>
    <property type="evidence" value="ECO:0007669"/>
    <property type="project" value="InterPro"/>
</dbReference>
<dbReference type="SUPFAM" id="SSF47266">
    <property type="entry name" value="4-helical cytokines"/>
    <property type="match status" value="1"/>
</dbReference>
<feature type="compositionally biased region" description="Basic residues" evidence="6">
    <location>
        <begin position="160"/>
        <end position="172"/>
    </location>
</feature>
<dbReference type="GO" id="GO:0005615">
    <property type="term" value="C:extracellular space"/>
    <property type="evidence" value="ECO:0007669"/>
    <property type="project" value="UniProtKB-KW"/>
</dbReference>
<feature type="region of interest" description="Disordered" evidence="6">
    <location>
        <begin position="159"/>
        <end position="181"/>
    </location>
</feature>
<keyword evidence="7" id="KW-0732">Signal</keyword>
<evidence type="ECO:0000256" key="2">
    <source>
        <dbReference type="ARBA" id="ARBA00007566"/>
    </source>
</evidence>
<organism evidence="8">
    <name type="scientific">Anguilla japonica</name>
    <name type="common">Japanese eel</name>
    <dbReference type="NCBI Taxonomy" id="7937"/>
    <lineage>
        <taxon>Eukaryota</taxon>
        <taxon>Metazoa</taxon>
        <taxon>Chordata</taxon>
        <taxon>Craniata</taxon>
        <taxon>Vertebrata</taxon>
        <taxon>Euteleostomi</taxon>
        <taxon>Actinopterygii</taxon>
        <taxon>Neopterygii</taxon>
        <taxon>Teleostei</taxon>
        <taxon>Anguilliformes</taxon>
        <taxon>Anguillidae</taxon>
        <taxon>Anguilla</taxon>
    </lineage>
</organism>
<evidence type="ECO:0000256" key="4">
    <source>
        <dbReference type="ARBA" id="ARBA00022525"/>
    </source>
</evidence>
<keyword evidence="4" id="KW-0964">Secreted</keyword>
<proteinExistence type="evidence at transcript level"/>
<dbReference type="PANTHER" id="PTHR11419">
    <property type="entry name" value="INTERFERON GAMMA"/>
    <property type="match status" value="1"/>
</dbReference>
<dbReference type="GO" id="GO:0005125">
    <property type="term" value="F:cytokine activity"/>
    <property type="evidence" value="ECO:0007669"/>
    <property type="project" value="UniProtKB-KW"/>
</dbReference>
<dbReference type="EMBL" id="KU950362">
    <property type="protein sequence ID" value="AOY36229.1"/>
    <property type="molecule type" value="mRNA"/>
</dbReference>
<evidence type="ECO:0000256" key="6">
    <source>
        <dbReference type="SAM" id="MobiDB-lite"/>
    </source>
</evidence>
<evidence type="ECO:0000256" key="7">
    <source>
        <dbReference type="SAM" id="SignalP"/>
    </source>
</evidence>
<evidence type="ECO:0000313" key="8">
    <source>
        <dbReference type="EMBL" id="AOY36229.1"/>
    </source>
</evidence>
<evidence type="ECO:0000256" key="3">
    <source>
        <dbReference type="ARBA" id="ARBA00022514"/>
    </source>
</evidence>
<evidence type="ECO:0000256" key="5">
    <source>
        <dbReference type="ARBA" id="ARBA00023180"/>
    </source>
</evidence>
<dbReference type="Pfam" id="PF00714">
    <property type="entry name" value="IFN-gamma"/>
    <property type="match status" value="1"/>
</dbReference>
<dbReference type="Gene3D" id="1.20.1250.10">
    <property type="match status" value="1"/>
</dbReference>
<dbReference type="GO" id="GO:0005133">
    <property type="term" value="F:type II interferon receptor binding"/>
    <property type="evidence" value="ECO:0007669"/>
    <property type="project" value="InterPro"/>
</dbReference>
<feature type="signal peptide" evidence="7">
    <location>
        <begin position="1"/>
        <end position="21"/>
    </location>
</feature>
<sequence precursor="true">MNPLWSLTLIFMLGSLALSSSEDTISQKMTNDVNRLKRHYKTSDIALRGPSLFPKDLGNFTEEEQSLVLQESLDVYIRILSDMLRERNISQEREIENSIKAIRAQIVDLRISYFHAREQALKKQLEELWALKTHDKTTQRKAIRDLLTVFQSATRLGSRIQKKAERRRRRRQTPGGRVPQP</sequence>
<dbReference type="AlphaFoldDB" id="A0A1D9CIY6"/>
<comment type="similarity">
    <text evidence="2">Belongs to the type II (or gamma) interferon family.</text>
</comment>
<accession>A0A1D9CIY6</accession>
<dbReference type="SMR" id="A0A1D9CIY6"/>
<name>A0A1D9CIY6_ANGJA</name>
<protein>
    <submittedName>
        <fullName evidence="8">IFN-gamma</fullName>
    </submittedName>
</protein>
<dbReference type="InterPro" id="IPR009079">
    <property type="entry name" value="4_helix_cytokine-like_core"/>
</dbReference>
<dbReference type="InterPro" id="IPR002069">
    <property type="entry name" value="Interferon_gamma"/>
</dbReference>
<feature type="chain" id="PRO_5009111713" evidence="7">
    <location>
        <begin position="22"/>
        <end position="181"/>
    </location>
</feature>
<keyword evidence="5" id="KW-0325">Glycoprotein</keyword>
<keyword evidence="3" id="KW-0202">Cytokine</keyword>
<reference evidence="8" key="1">
    <citation type="submission" date="2016-03" db="EMBL/GenBank/DDBJ databases">
        <title>Characterization and expression analysis of IFN-gamma genes from Japanese eel, Anguilla japonica.</title>
        <authorList>
            <person name="Peng X."/>
        </authorList>
    </citation>
    <scope>NUCLEOTIDE SEQUENCE</scope>
    <source>
        <tissue evidence="8">Intestine</tissue>
    </source>
</reference>